<organism evidence="1 2">
    <name type="scientific">Staphylococcus nepalensis</name>
    <dbReference type="NCBI Taxonomy" id="214473"/>
    <lineage>
        <taxon>Bacteria</taxon>
        <taxon>Bacillati</taxon>
        <taxon>Bacillota</taxon>
        <taxon>Bacilli</taxon>
        <taxon>Bacillales</taxon>
        <taxon>Staphylococcaceae</taxon>
        <taxon>Staphylococcus</taxon>
    </lineage>
</organism>
<protein>
    <recommendedName>
        <fullName evidence="3">Phage protein</fullName>
    </recommendedName>
</protein>
<keyword evidence="2" id="KW-1185">Reference proteome</keyword>
<gene>
    <name evidence="1" type="ORF">J3T88_06300</name>
</gene>
<sequence>MSMPKPKYEYVIYRGEEVVCGGSRIECAEKLGISPETITKISSDSYKKHAKENWYYGEKVSIAEIEAELSL</sequence>
<evidence type="ECO:0000313" key="1">
    <source>
        <dbReference type="EMBL" id="MBO1226937.1"/>
    </source>
</evidence>
<comment type="caution">
    <text evidence="1">The sequence shown here is derived from an EMBL/GenBank/DDBJ whole genome shotgun (WGS) entry which is preliminary data.</text>
</comment>
<evidence type="ECO:0008006" key="3">
    <source>
        <dbReference type="Google" id="ProtNLM"/>
    </source>
</evidence>
<reference evidence="1 2" key="1">
    <citation type="submission" date="2021-03" db="EMBL/GenBank/DDBJ databases">
        <title>Staphylococci and Mammaliicocci in bats.</title>
        <authorList>
            <person name="Fountain K."/>
        </authorList>
    </citation>
    <scope>NUCLEOTIDE SEQUENCE [LARGE SCALE GENOMIC DNA]</scope>
    <source>
        <strain evidence="1 2">18_1_E_SW</strain>
    </source>
</reference>
<dbReference type="EMBL" id="JAFNLT010000004">
    <property type="protein sequence ID" value="MBO1226937.1"/>
    <property type="molecule type" value="Genomic_DNA"/>
</dbReference>
<evidence type="ECO:0000313" key="2">
    <source>
        <dbReference type="Proteomes" id="UP000664081"/>
    </source>
</evidence>
<proteinExistence type="predicted"/>
<dbReference type="Proteomes" id="UP000664081">
    <property type="component" value="Unassembled WGS sequence"/>
</dbReference>
<name>A0ABS3L064_9STAP</name>
<accession>A0ABS3L064</accession>